<evidence type="ECO:0000256" key="8">
    <source>
        <dbReference type="SAM" id="MobiDB-lite"/>
    </source>
</evidence>
<feature type="compositionally biased region" description="Low complexity" evidence="8">
    <location>
        <begin position="31"/>
        <end position="41"/>
    </location>
</feature>
<evidence type="ECO:0000256" key="3">
    <source>
        <dbReference type="ARBA" id="ARBA00006256"/>
    </source>
</evidence>
<dbReference type="KEGG" id="tbl:TBLA_0I02580"/>
<dbReference type="Pfam" id="PF14615">
    <property type="entry name" value="Rsa3"/>
    <property type="match status" value="1"/>
</dbReference>
<evidence type="ECO:0000256" key="2">
    <source>
        <dbReference type="ARBA" id="ARBA00004604"/>
    </source>
</evidence>
<dbReference type="AlphaFoldDB" id="I2H962"/>
<dbReference type="PANTHER" id="PTHR28127">
    <property type="entry name" value="RIBOSOME ASSEMBLY PROTEIN 3"/>
    <property type="match status" value="1"/>
</dbReference>
<dbReference type="GO" id="GO:0030687">
    <property type="term" value="C:preribosome, large subunit precursor"/>
    <property type="evidence" value="ECO:0007669"/>
    <property type="project" value="EnsemblFungi"/>
</dbReference>
<dbReference type="OrthoDB" id="69550at2759"/>
<reference evidence="10 11" key="1">
    <citation type="journal article" date="2011" name="Proc. Natl. Acad. Sci. U.S.A.">
        <title>Evolutionary erosion of yeast sex chromosomes by mating-type switching accidents.</title>
        <authorList>
            <person name="Gordon J.L."/>
            <person name="Armisen D."/>
            <person name="Proux-Wera E."/>
            <person name="Oheigeartaigh S.S."/>
            <person name="Byrne K.P."/>
            <person name="Wolfe K.H."/>
        </authorList>
    </citation>
    <scope>NUCLEOTIDE SEQUENCE [LARGE SCALE GENOMIC DNA]</scope>
    <source>
        <strain evidence="11">ATCC 34711 / CBS 6284 / DSM 70876 / NBRC 10599 / NRRL Y-10934 / UCD 77-7</strain>
    </source>
</reference>
<feature type="domain" description="Ribosome-assembly protein 3 C-terminal" evidence="9">
    <location>
        <begin position="164"/>
        <end position="208"/>
    </location>
</feature>
<comment type="subcellular location">
    <subcellularLocation>
        <location evidence="2">Nucleus</location>
        <location evidence="2">Nucleolus</location>
    </subcellularLocation>
</comment>
<dbReference type="OMA" id="DAHNNNK"/>
<keyword evidence="11" id="KW-1185">Reference proteome</keyword>
<evidence type="ECO:0000256" key="4">
    <source>
        <dbReference type="ARBA" id="ARBA00015339"/>
    </source>
</evidence>
<evidence type="ECO:0000256" key="1">
    <source>
        <dbReference type="ARBA" id="ARBA00003035"/>
    </source>
</evidence>
<dbReference type="InterPro" id="IPR051898">
    <property type="entry name" value="Ribosome_Assembly_3"/>
</dbReference>
<evidence type="ECO:0000259" key="9">
    <source>
        <dbReference type="Pfam" id="PF14615"/>
    </source>
</evidence>
<comment type="function">
    <text evidence="1">Required for efficient biogenesis of the 60S ribosomal subunit.</text>
</comment>
<dbReference type="InParanoid" id="I2H962"/>
<gene>
    <name evidence="10" type="primary">TBLA0I02580</name>
    <name evidence="10" type="ORF">TBLA_0I02580</name>
</gene>
<name>I2H962_HENB6</name>
<dbReference type="GO" id="GO:0005730">
    <property type="term" value="C:nucleolus"/>
    <property type="evidence" value="ECO:0007669"/>
    <property type="project" value="UniProtKB-SubCell"/>
</dbReference>
<dbReference type="eggNOG" id="ENOG502S5DP">
    <property type="taxonomic scope" value="Eukaryota"/>
</dbReference>
<sequence length="220" mass="24570">MSAGDISIAKKGSSKKSRRRKKRRTADSDSDSSSSSGGESDTNLEKVEPSKEEKEESDIDIELSDIENEDVKSKSNVEHFEDETKDALKSIPYTTTQLTEKMNNYNSNNGESIELHKVQDTINQAKLKLQEHSNNQNNNNNYNNISNSQNEVSNNANVENKAEKNKFLSLLFEHYGDEVNELRNAPDFTAKSLVVLADVLKDGTGMFDSDTLKTILQDSA</sequence>
<dbReference type="RefSeq" id="XP_004182433.1">
    <property type="nucleotide sequence ID" value="XM_004182385.1"/>
</dbReference>
<feature type="compositionally biased region" description="Basic and acidic residues" evidence="8">
    <location>
        <begin position="43"/>
        <end position="54"/>
    </location>
</feature>
<feature type="compositionally biased region" description="Low complexity" evidence="8">
    <location>
        <begin position="1"/>
        <end position="11"/>
    </location>
</feature>
<evidence type="ECO:0000256" key="5">
    <source>
        <dbReference type="ARBA" id="ARBA00022517"/>
    </source>
</evidence>
<dbReference type="FunCoup" id="I2H962">
    <property type="interactions" value="298"/>
</dbReference>
<dbReference type="InterPro" id="IPR028217">
    <property type="entry name" value="Rsa3_C"/>
</dbReference>
<feature type="compositionally biased region" description="Acidic residues" evidence="8">
    <location>
        <begin position="55"/>
        <end position="68"/>
    </location>
</feature>
<accession>I2H962</accession>
<evidence type="ECO:0000256" key="7">
    <source>
        <dbReference type="ARBA" id="ARBA00023274"/>
    </source>
</evidence>
<feature type="compositionally biased region" description="Basic and acidic residues" evidence="8">
    <location>
        <begin position="69"/>
        <end position="79"/>
    </location>
</feature>
<protein>
    <recommendedName>
        <fullName evidence="4">Ribosome assembly protein 3</fullName>
    </recommendedName>
</protein>
<dbReference type="Proteomes" id="UP000002866">
    <property type="component" value="Chromosome 9"/>
</dbReference>
<evidence type="ECO:0000313" key="11">
    <source>
        <dbReference type="Proteomes" id="UP000002866"/>
    </source>
</evidence>
<dbReference type="PANTHER" id="PTHR28127:SF1">
    <property type="entry name" value="RIBOSOME ASSEMBLY PROTEIN 3"/>
    <property type="match status" value="1"/>
</dbReference>
<keyword evidence="5" id="KW-0690">Ribosome biogenesis</keyword>
<comment type="similarity">
    <text evidence="3">Belongs to the RSA3 family.</text>
</comment>
<dbReference type="GeneID" id="14498091"/>
<dbReference type="EMBL" id="HE806324">
    <property type="protein sequence ID" value="CCH62914.1"/>
    <property type="molecule type" value="Genomic_DNA"/>
</dbReference>
<feature type="region of interest" description="Disordered" evidence="8">
    <location>
        <begin position="1"/>
        <end position="81"/>
    </location>
</feature>
<organism evidence="10 11">
    <name type="scientific">Henningerozyma blattae (strain ATCC 34711 / CBS 6284 / DSM 70876 / NBRC 10599 / NRRL Y-10934 / UCD 77-7)</name>
    <name type="common">Yeast</name>
    <name type="synonym">Tetrapisispora blattae</name>
    <dbReference type="NCBI Taxonomy" id="1071380"/>
    <lineage>
        <taxon>Eukaryota</taxon>
        <taxon>Fungi</taxon>
        <taxon>Dikarya</taxon>
        <taxon>Ascomycota</taxon>
        <taxon>Saccharomycotina</taxon>
        <taxon>Saccharomycetes</taxon>
        <taxon>Saccharomycetales</taxon>
        <taxon>Saccharomycetaceae</taxon>
        <taxon>Henningerozyma</taxon>
    </lineage>
</organism>
<proteinExistence type="inferred from homology"/>
<dbReference type="GO" id="GO:0000027">
    <property type="term" value="P:ribosomal large subunit assembly"/>
    <property type="evidence" value="ECO:0007669"/>
    <property type="project" value="EnsemblFungi"/>
</dbReference>
<keyword evidence="7" id="KW-0687">Ribonucleoprotein</keyword>
<evidence type="ECO:0000313" key="10">
    <source>
        <dbReference type="EMBL" id="CCH62914.1"/>
    </source>
</evidence>
<dbReference type="HOGENOM" id="CLU_119118_0_0_1"/>
<keyword evidence="6" id="KW-0539">Nucleus</keyword>
<evidence type="ECO:0000256" key="6">
    <source>
        <dbReference type="ARBA" id="ARBA00023242"/>
    </source>
</evidence>
<feature type="compositionally biased region" description="Basic residues" evidence="8">
    <location>
        <begin position="12"/>
        <end position="24"/>
    </location>
</feature>
<dbReference type="STRING" id="1071380.I2H962"/>